<dbReference type="GO" id="GO:0008198">
    <property type="term" value="F:ferrous iron binding"/>
    <property type="evidence" value="ECO:0007669"/>
    <property type="project" value="InterPro"/>
</dbReference>
<dbReference type="InterPro" id="IPR004183">
    <property type="entry name" value="Xdiol_dOase_suB"/>
</dbReference>
<dbReference type="HOGENOM" id="CLU_048702_0_0_9"/>
<reference evidence="2 3" key="1">
    <citation type="journal article" date="2014" name="Genome Announc.">
        <title>Complete Genome Sequence of Amino Acid-Utilizing Eubacterium acidaminophilum al-2 (DSM 3953).</title>
        <authorList>
            <person name="Poehlein A."/>
            <person name="Andreesen J.R."/>
            <person name="Daniel R."/>
        </authorList>
    </citation>
    <scope>NUCLEOTIDE SEQUENCE [LARGE SCALE GENOMIC DNA]</scope>
    <source>
        <strain evidence="2 3">DSM 3953</strain>
    </source>
</reference>
<evidence type="ECO:0000313" key="3">
    <source>
        <dbReference type="Proteomes" id="UP000019591"/>
    </source>
</evidence>
<dbReference type="InterPro" id="IPR027623">
    <property type="entry name" value="AmmeMemoSam_A"/>
</dbReference>
<dbReference type="NCBIfam" id="TIGR04335">
    <property type="entry name" value="AmmeMemoSam_A"/>
    <property type="match status" value="1"/>
</dbReference>
<dbReference type="InterPro" id="IPR027485">
    <property type="entry name" value="AMMECR1_N"/>
</dbReference>
<dbReference type="AlphaFoldDB" id="W8U7T5"/>
<dbReference type="OrthoDB" id="159752at2"/>
<evidence type="ECO:0000259" key="1">
    <source>
        <dbReference type="PROSITE" id="PS51112"/>
    </source>
</evidence>
<dbReference type="PANTHER" id="PTHR13016:SF0">
    <property type="entry name" value="AMME SYNDROME CANDIDATE GENE 1 PROTEIN"/>
    <property type="match status" value="1"/>
</dbReference>
<sequence length="480" mass="53852">MTFIKGIAMSPHPPIIIPEIGRGEEHGAINTIEGMSRLADEIAKIKPETIIFITPHGNAFSDGLCVLDEERIAGDLGQFMRPDMEYEKEVDIQLKESIRKSFNENGIPSIFLNENRAHMYGVRVELDHGCLVPMYYIDKSFSSYKIVHITIGMLDLMEMYRAGMALRDAVEETGRNTVIVASGDLSHRLKDDGPYSYNPMGPVFDKTLVEAIEKGEYESVVRMPTKISEPAGECGLRSIVMALGSVDSVATKPHVYSYEGPFGVGYMTAFIEVKAGKTESLLEELKKKNLDHYRIMKESEDAYIKTAREAIEKWAEEGERLSWHEVKNSVFQGRSDLVDGLEERKAGVFVSIHKDGCLRGCIGTISPVRENIAEEIISNAISAASKDPRFAPLGNDEVNEIEIKVDVLGNLEKVDSEDELDVYRYGVVVESEHKRALLLPNLDGVDSIEKQLDIVKKKADIDETEECKLYRFEVERHEVK</sequence>
<dbReference type="InterPro" id="IPR036071">
    <property type="entry name" value="AMMECR1_dom_sf"/>
</dbReference>
<keyword evidence="3" id="KW-1185">Reference proteome</keyword>
<dbReference type="Proteomes" id="UP000019591">
    <property type="component" value="Chromosome"/>
</dbReference>
<dbReference type="InterPro" id="IPR023473">
    <property type="entry name" value="AMMECR1"/>
</dbReference>
<dbReference type="KEGG" id="eac:EAL2_c16510"/>
<dbReference type="NCBIfam" id="TIGR04336">
    <property type="entry name" value="AmmeMemoSam_B"/>
    <property type="match status" value="1"/>
</dbReference>
<organism evidence="2 3">
    <name type="scientific">Peptoclostridium acidaminophilum DSM 3953</name>
    <dbReference type="NCBI Taxonomy" id="1286171"/>
    <lineage>
        <taxon>Bacteria</taxon>
        <taxon>Bacillati</taxon>
        <taxon>Bacillota</taxon>
        <taxon>Clostridia</taxon>
        <taxon>Peptostreptococcales</taxon>
        <taxon>Peptoclostridiaceae</taxon>
        <taxon>Peptoclostridium</taxon>
    </lineage>
</organism>
<dbReference type="GO" id="GO:0016702">
    <property type="term" value="F:oxidoreductase activity, acting on single donors with incorporation of molecular oxygen, incorporation of two atoms of oxygen"/>
    <property type="evidence" value="ECO:0007669"/>
    <property type="project" value="UniProtKB-ARBA"/>
</dbReference>
<dbReference type="PROSITE" id="PS51112">
    <property type="entry name" value="AMMECR1"/>
    <property type="match status" value="1"/>
</dbReference>
<dbReference type="SUPFAM" id="SSF143447">
    <property type="entry name" value="AMMECR1-like"/>
    <property type="match status" value="1"/>
</dbReference>
<dbReference type="STRING" id="1286171.EAL2_c16510"/>
<dbReference type="Pfam" id="PF02900">
    <property type="entry name" value="LigB"/>
    <property type="match status" value="1"/>
</dbReference>
<evidence type="ECO:0000313" key="2">
    <source>
        <dbReference type="EMBL" id="AHM56946.1"/>
    </source>
</evidence>
<name>W8U7T5_PEPAC</name>
<dbReference type="PANTHER" id="PTHR13016">
    <property type="entry name" value="AMMECR1 HOMOLOG"/>
    <property type="match status" value="1"/>
</dbReference>
<dbReference type="SUPFAM" id="SSF53213">
    <property type="entry name" value="LigB-like"/>
    <property type="match status" value="1"/>
</dbReference>
<dbReference type="Gene3D" id="3.40.830.10">
    <property type="entry name" value="LigB-like"/>
    <property type="match status" value="1"/>
</dbReference>
<proteinExistence type="predicted"/>
<gene>
    <name evidence="2" type="ORF">EAL2_c16510</name>
</gene>
<dbReference type="RefSeq" id="WP_025435918.1">
    <property type="nucleotide sequence ID" value="NZ_CP007452.1"/>
</dbReference>
<accession>W8U7T5</accession>
<dbReference type="eggNOG" id="COG2078">
    <property type="taxonomic scope" value="Bacteria"/>
</dbReference>
<dbReference type="Pfam" id="PF01871">
    <property type="entry name" value="AMMECR1"/>
    <property type="match status" value="1"/>
</dbReference>
<dbReference type="EMBL" id="CP007452">
    <property type="protein sequence ID" value="AHM56946.1"/>
    <property type="molecule type" value="Genomic_DNA"/>
</dbReference>
<protein>
    <recommendedName>
        <fullName evidence="1">AMMECR1 domain-containing protein</fullName>
    </recommendedName>
</protein>
<dbReference type="PATRIC" id="fig|1286171.3.peg.1602"/>
<dbReference type="CDD" id="cd07951">
    <property type="entry name" value="ED_3B_N_AMMECR1"/>
    <property type="match status" value="1"/>
</dbReference>
<dbReference type="Gene3D" id="3.30.700.20">
    <property type="entry name" value="Hypothetical protein ph0010, domain 1"/>
    <property type="match status" value="1"/>
</dbReference>
<dbReference type="eggNOG" id="COG3885">
    <property type="taxonomic scope" value="Bacteria"/>
</dbReference>
<dbReference type="InterPro" id="IPR002733">
    <property type="entry name" value="AMMECR1_domain"/>
</dbReference>
<feature type="domain" description="AMMECR1" evidence="1">
    <location>
        <begin position="298"/>
        <end position="480"/>
    </location>
</feature>